<dbReference type="EMBL" id="MU005957">
    <property type="protein sequence ID" value="KAF2864348.1"/>
    <property type="molecule type" value="Genomic_DNA"/>
</dbReference>
<gene>
    <name evidence="6" type="ORF">K470DRAFT_208590</name>
</gene>
<dbReference type="InterPro" id="IPR001406">
    <property type="entry name" value="PsdUridine_synth_TruA"/>
</dbReference>
<keyword evidence="2" id="KW-0819">tRNA processing</keyword>
<evidence type="ECO:0000256" key="2">
    <source>
        <dbReference type="ARBA" id="ARBA00022694"/>
    </source>
</evidence>
<dbReference type="Gene3D" id="3.30.70.580">
    <property type="entry name" value="Pseudouridine synthase I, catalytic domain, N-terminal subdomain"/>
    <property type="match status" value="1"/>
</dbReference>
<keyword evidence="3" id="KW-0413">Isomerase</keyword>
<dbReference type="Proteomes" id="UP000799421">
    <property type="component" value="Unassembled WGS sequence"/>
</dbReference>
<protein>
    <submittedName>
        <fullName evidence="6">tRNA pseudouridine synthase</fullName>
    </submittedName>
</protein>
<dbReference type="SUPFAM" id="SSF55120">
    <property type="entry name" value="Pseudouridine synthase"/>
    <property type="match status" value="1"/>
</dbReference>
<dbReference type="GO" id="GO:0031119">
    <property type="term" value="P:tRNA pseudouridine synthesis"/>
    <property type="evidence" value="ECO:0007669"/>
    <property type="project" value="TreeGrafter"/>
</dbReference>
<proteinExistence type="inferred from homology"/>
<dbReference type="HAMAP" id="MF_00171">
    <property type="entry name" value="TruA"/>
    <property type="match status" value="1"/>
</dbReference>
<evidence type="ECO:0000256" key="3">
    <source>
        <dbReference type="ARBA" id="ARBA00023235"/>
    </source>
</evidence>
<dbReference type="AlphaFoldDB" id="A0A6A7CD87"/>
<dbReference type="Gene3D" id="3.30.70.660">
    <property type="entry name" value="Pseudouridine synthase I, catalytic domain, C-terminal subdomain"/>
    <property type="match status" value="1"/>
</dbReference>
<dbReference type="InterPro" id="IPR020095">
    <property type="entry name" value="PsdUridine_synth_TruA_C"/>
</dbReference>
<organism evidence="6 7">
    <name type="scientific">Piedraia hortae CBS 480.64</name>
    <dbReference type="NCBI Taxonomy" id="1314780"/>
    <lineage>
        <taxon>Eukaryota</taxon>
        <taxon>Fungi</taxon>
        <taxon>Dikarya</taxon>
        <taxon>Ascomycota</taxon>
        <taxon>Pezizomycotina</taxon>
        <taxon>Dothideomycetes</taxon>
        <taxon>Dothideomycetidae</taxon>
        <taxon>Capnodiales</taxon>
        <taxon>Piedraiaceae</taxon>
        <taxon>Piedraia</taxon>
    </lineage>
</organism>
<sequence>MGVSKYTDYSRESLIQRINELESQVQSPSKSQPPRSVSPKQKIRKPFNRAKYNTRHIALKFAYLGQNYCGLEHHANNPTPLPTIEEVLWKALIKTRLIFPEGDDSKVNWEGTEYTKCGRTDRGVSAFGQVIGLRVRSNRPKDHTDSGTDWREIDYIHTINRVLPSDIRALAWCPNPPTNGDEPFSARFACRERQYRYFFTNPPYAGSEPLDIEAMRLAAEKLVGEHDFRNFCKVDPSKQITNFRRNIFCAEIHTLHSAVGGEQIFYFKVHGSAFLWHQVRHLVAILFLVGQGRESPDVVDSLLDTERCPGKPIYEMADDMPLVLWDCVFRTGSQPNGDTTHADGIEWVTQTGAEPYSTHGVLTELWALWQRRKIDELLAHSLMRLVEGELVASPANDEGSDRVFDGSERPQTVGKYVPIMQRARTEAPETVNARYAQRKGLHHGS</sequence>
<name>A0A6A7CD87_9PEZI</name>
<dbReference type="InterPro" id="IPR020097">
    <property type="entry name" value="PsdUridine_synth_TruA_a/b_dom"/>
</dbReference>
<feature type="region of interest" description="Disordered" evidence="4">
    <location>
        <begin position="21"/>
        <end position="46"/>
    </location>
</feature>
<dbReference type="CDD" id="cd02569">
    <property type="entry name" value="PseudoU_synth_ScPus3"/>
    <property type="match status" value="1"/>
</dbReference>
<evidence type="ECO:0000313" key="6">
    <source>
        <dbReference type="EMBL" id="KAF2864348.1"/>
    </source>
</evidence>
<reference evidence="6" key="1">
    <citation type="journal article" date="2020" name="Stud. Mycol.">
        <title>101 Dothideomycetes genomes: a test case for predicting lifestyles and emergence of pathogens.</title>
        <authorList>
            <person name="Haridas S."/>
            <person name="Albert R."/>
            <person name="Binder M."/>
            <person name="Bloem J."/>
            <person name="Labutti K."/>
            <person name="Salamov A."/>
            <person name="Andreopoulos B."/>
            <person name="Baker S."/>
            <person name="Barry K."/>
            <person name="Bills G."/>
            <person name="Bluhm B."/>
            <person name="Cannon C."/>
            <person name="Castanera R."/>
            <person name="Culley D."/>
            <person name="Daum C."/>
            <person name="Ezra D."/>
            <person name="Gonzalez J."/>
            <person name="Henrissat B."/>
            <person name="Kuo A."/>
            <person name="Liang C."/>
            <person name="Lipzen A."/>
            <person name="Lutzoni F."/>
            <person name="Magnuson J."/>
            <person name="Mondo S."/>
            <person name="Nolan M."/>
            <person name="Ohm R."/>
            <person name="Pangilinan J."/>
            <person name="Park H.-J."/>
            <person name="Ramirez L."/>
            <person name="Alfaro M."/>
            <person name="Sun H."/>
            <person name="Tritt A."/>
            <person name="Yoshinaga Y."/>
            <person name="Zwiers L.-H."/>
            <person name="Turgeon B."/>
            <person name="Goodwin S."/>
            <person name="Spatafora J."/>
            <person name="Crous P."/>
            <person name="Grigoriev I."/>
        </authorList>
    </citation>
    <scope>NUCLEOTIDE SEQUENCE</scope>
    <source>
        <strain evidence="6">CBS 480.64</strain>
    </source>
</reference>
<dbReference type="GO" id="GO:0003723">
    <property type="term" value="F:RNA binding"/>
    <property type="evidence" value="ECO:0007669"/>
    <property type="project" value="InterPro"/>
</dbReference>
<evidence type="ECO:0000256" key="4">
    <source>
        <dbReference type="SAM" id="MobiDB-lite"/>
    </source>
</evidence>
<dbReference type="InterPro" id="IPR041707">
    <property type="entry name" value="Pus3-like"/>
</dbReference>
<evidence type="ECO:0000259" key="5">
    <source>
        <dbReference type="Pfam" id="PF01416"/>
    </source>
</evidence>
<accession>A0A6A7CD87</accession>
<feature type="domain" description="Pseudouridine synthase I TruA alpha/beta" evidence="5">
    <location>
        <begin position="218"/>
        <end position="329"/>
    </location>
</feature>
<dbReference type="PANTHER" id="PTHR11142:SF5">
    <property type="entry name" value="TRNA PSEUDOURIDINE(38_39) SYNTHASE"/>
    <property type="match status" value="1"/>
</dbReference>
<dbReference type="PANTHER" id="PTHR11142">
    <property type="entry name" value="PSEUDOURIDYLATE SYNTHASE"/>
    <property type="match status" value="1"/>
</dbReference>
<dbReference type="Pfam" id="PF01416">
    <property type="entry name" value="PseudoU_synth_1"/>
    <property type="match status" value="1"/>
</dbReference>
<feature type="compositionally biased region" description="Low complexity" evidence="4">
    <location>
        <begin position="23"/>
        <end position="40"/>
    </location>
</feature>
<evidence type="ECO:0000256" key="1">
    <source>
        <dbReference type="ARBA" id="ARBA00009375"/>
    </source>
</evidence>
<dbReference type="GO" id="GO:0005737">
    <property type="term" value="C:cytoplasm"/>
    <property type="evidence" value="ECO:0007669"/>
    <property type="project" value="TreeGrafter"/>
</dbReference>
<keyword evidence="7" id="KW-1185">Reference proteome</keyword>
<comment type="similarity">
    <text evidence="1">Belongs to the tRNA pseudouridine synthase TruA family.</text>
</comment>
<dbReference type="GO" id="GO:0009982">
    <property type="term" value="F:pseudouridine synthase activity"/>
    <property type="evidence" value="ECO:0007669"/>
    <property type="project" value="InterPro"/>
</dbReference>
<dbReference type="GO" id="GO:1990481">
    <property type="term" value="P:mRNA pseudouridine synthesis"/>
    <property type="evidence" value="ECO:0007669"/>
    <property type="project" value="TreeGrafter"/>
</dbReference>
<dbReference type="OrthoDB" id="25767at2759"/>
<dbReference type="GO" id="GO:0005634">
    <property type="term" value="C:nucleus"/>
    <property type="evidence" value="ECO:0007669"/>
    <property type="project" value="TreeGrafter"/>
</dbReference>
<dbReference type="InterPro" id="IPR020094">
    <property type="entry name" value="TruA/RsuA/RluB/E/F_N"/>
</dbReference>
<evidence type="ECO:0000313" key="7">
    <source>
        <dbReference type="Proteomes" id="UP000799421"/>
    </source>
</evidence>
<dbReference type="NCBIfam" id="TIGR00071">
    <property type="entry name" value="hisT_truA"/>
    <property type="match status" value="1"/>
</dbReference>
<dbReference type="InterPro" id="IPR020103">
    <property type="entry name" value="PsdUridine_synth_cat_dom_sf"/>
</dbReference>